<evidence type="ECO:0000313" key="12">
    <source>
        <dbReference type="Proteomes" id="UP000596660"/>
    </source>
</evidence>
<comment type="similarity">
    <text evidence="2">Belongs to the ubiquitin-conjugating enzyme family. UEV subfamily.</text>
</comment>
<evidence type="ECO:0000256" key="7">
    <source>
        <dbReference type="PROSITE-ProRule" id="PRU00644"/>
    </source>
</evidence>
<dbReference type="GO" id="GO:0000813">
    <property type="term" value="C:ESCRT I complex"/>
    <property type="evidence" value="ECO:0007669"/>
    <property type="project" value="TreeGrafter"/>
</dbReference>
<dbReference type="InterPro" id="IPR037202">
    <property type="entry name" value="ESCRT_assembly_dom"/>
</dbReference>
<dbReference type="InterPro" id="IPR016135">
    <property type="entry name" value="UBQ-conjugating_enzyme/RWD"/>
</dbReference>
<dbReference type="GO" id="GO:0008333">
    <property type="term" value="P:endosome to lysosome transport"/>
    <property type="evidence" value="ECO:0007669"/>
    <property type="project" value="TreeGrafter"/>
</dbReference>
<dbReference type="PROSITE" id="PS51312">
    <property type="entry name" value="SB"/>
    <property type="match status" value="1"/>
</dbReference>
<proteinExistence type="inferred from homology"/>
<keyword evidence="4" id="KW-0967">Endosome</keyword>
<evidence type="ECO:0000256" key="5">
    <source>
        <dbReference type="ARBA" id="ARBA00022927"/>
    </source>
</evidence>
<evidence type="ECO:0000313" key="11">
    <source>
        <dbReference type="EnsemblPlants" id="AUR62011953-RA:cds"/>
    </source>
</evidence>
<organism evidence="11 12">
    <name type="scientific">Chenopodium quinoa</name>
    <name type="common">Quinoa</name>
    <dbReference type="NCBI Taxonomy" id="63459"/>
    <lineage>
        <taxon>Eukaryota</taxon>
        <taxon>Viridiplantae</taxon>
        <taxon>Streptophyta</taxon>
        <taxon>Embryophyta</taxon>
        <taxon>Tracheophyta</taxon>
        <taxon>Spermatophyta</taxon>
        <taxon>Magnoliopsida</taxon>
        <taxon>eudicotyledons</taxon>
        <taxon>Gunneridae</taxon>
        <taxon>Pentapetalae</taxon>
        <taxon>Caryophyllales</taxon>
        <taxon>Chenopodiaceae</taxon>
        <taxon>Chenopodioideae</taxon>
        <taxon>Atripliceae</taxon>
        <taxon>Chenopodium</taxon>
    </lineage>
</organism>
<keyword evidence="5 7" id="KW-0653">Protein transport</keyword>
<keyword evidence="3 7" id="KW-0813">Transport</keyword>
<keyword evidence="6 8" id="KW-0175">Coiled coil</keyword>
<dbReference type="PANTHER" id="PTHR23306">
    <property type="entry name" value="TUMOR SUSCEPTIBILITY GENE 101 PROTEIN-RELATED"/>
    <property type="match status" value="1"/>
</dbReference>
<dbReference type="PANTHER" id="PTHR23306:SF21">
    <property type="entry name" value="UBIQUITIN-CONJUGATING ENZYME_RWD-LIKE PROTEIN"/>
    <property type="match status" value="1"/>
</dbReference>
<evidence type="ECO:0000256" key="3">
    <source>
        <dbReference type="ARBA" id="ARBA00022448"/>
    </source>
</evidence>
<feature type="domain" description="UEV" evidence="10">
    <location>
        <begin position="1"/>
        <end position="96"/>
    </location>
</feature>
<evidence type="ECO:0000256" key="2">
    <source>
        <dbReference type="ARBA" id="ARBA00009594"/>
    </source>
</evidence>
<accession>A0A803LFJ7</accession>
<dbReference type="EnsemblPlants" id="AUR62011953-RA">
    <property type="protein sequence ID" value="AUR62011953-RA:cds"/>
    <property type="gene ID" value="AUR62011953"/>
</dbReference>
<dbReference type="InterPro" id="IPR017916">
    <property type="entry name" value="SB_dom"/>
</dbReference>
<dbReference type="GO" id="GO:0043130">
    <property type="term" value="F:ubiquitin binding"/>
    <property type="evidence" value="ECO:0007669"/>
    <property type="project" value="TreeGrafter"/>
</dbReference>
<sequence>MNLLNVNGFLHVSDFLPDVPLIIWLHENYPLVSPMIFIPSNPECPIRENHPFVDPSGVVTTPYILDWDQKKSNLCDLVHNLIDLFQLEHPCLPDTTLKATIQDDLDAKFYDDLDVKETIIDDLVRKISDDLAALNVQTRNDIERESNNQAKLKERGDVIDGYISLLKDERDNLEKSVAEVEEYNDKLSDWLRISQNASSTAHVQIVGDKSKMVEFKAASKALDDVLYALDKALEQGVISLDVYMKQVRVLAREQFFHRAMFFELKTSSS</sequence>
<evidence type="ECO:0000259" key="9">
    <source>
        <dbReference type="PROSITE" id="PS51312"/>
    </source>
</evidence>
<dbReference type="SUPFAM" id="SSF140111">
    <property type="entry name" value="Endosomal sorting complex assembly domain"/>
    <property type="match status" value="1"/>
</dbReference>
<dbReference type="AlphaFoldDB" id="A0A803LFJ7"/>
<feature type="domain" description="SB" evidence="9">
    <location>
        <begin position="206"/>
        <end position="269"/>
    </location>
</feature>
<dbReference type="Proteomes" id="UP000596660">
    <property type="component" value="Unplaced"/>
</dbReference>
<evidence type="ECO:0000256" key="1">
    <source>
        <dbReference type="ARBA" id="ARBA00004177"/>
    </source>
</evidence>
<evidence type="ECO:0000259" key="10">
    <source>
        <dbReference type="PROSITE" id="PS51322"/>
    </source>
</evidence>
<dbReference type="Gramene" id="AUR62011953-RA">
    <property type="protein sequence ID" value="AUR62011953-RA:cds"/>
    <property type="gene ID" value="AUR62011953"/>
</dbReference>
<dbReference type="PROSITE" id="PS51322">
    <property type="entry name" value="UEV"/>
    <property type="match status" value="1"/>
</dbReference>
<dbReference type="Gene3D" id="6.10.140.820">
    <property type="match status" value="1"/>
</dbReference>
<dbReference type="SUPFAM" id="SSF54495">
    <property type="entry name" value="UBC-like"/>
    <property type="match status" value="1"/>
</dbReference>
<reference evidence="11" key="2">
    <citation type="submission" date="2021-03" db="UniProtKB">
        <authorList>
            <consortium name="EnsemblPlants"/>
        </authorList>
    </citation>
    <scope>IDENTIFICATION</scope>
</reference>
<reference evidence="11" key="1">
    <citation type="journal article" date="2017" name="Nature">
        <title>The genome of Chenopodium quinoa.</title>
        <authorList>
            <person name="Jarvis D.E."/>
            <person name="Ho Y.S."/>
            <person name="Lightfoot D.J."/>
            <person name="Schmoeckel S.M."/>
            <person name="Li B."/>
            <person name="Borm T.J.A."/>
            <person name="Ohyanagi H."/>
            <person name="Mineta K."/>
            <person name="Michell C.T."/>
            <person name="Saber N."/>
            <person name="Kharbatia N.M."/>
            <person name="Rupper R.R."/>
            <person name="Sharp A.R."/>
            <person name="Dally N."/>
            <person name="Boughton B.A."/>
            <person name="Woo Y.H."/>
            <person name="Gao G."/>
            <person name="Schijlen E.G.W.M."/>
            <person name="Guo X."/>
            <person name="Momin A.A."/>
            <person name="Negrao S."/>
            <person name="Al-Babili S."/>
            <person name="Gehring C."/>
            <person name="Roessner U."/>
            <person name="Jung C."/>
            <person name="Murphy K."/>
            <person name="Arold S.T."/>
            <person name="Gojobori T."/>
            <person name="van der Linden C.G."/>
            <person name="van Loo E.N."/>
            <person name="Jellen E.N."/>
            <person name="Maughan P.J."/>
            <person name="Tester M."/>
        </authorList>
    </citation>
    <scope>NUCLEOTIDE SEQUENCE [LARGE SCALE GENOMIC DNA]</scope>
    <source>
        <strain evidence="11">cv. PI 614886</strain>
    </source>
</reference>
<keyword evidence="12" id="KW-1185">Reference proteome</keyword>
<evidence type="ECO:0000256" key="4">
    <source>
        <dbReference type="ARBA" id="ARBA00022753"/>
    </source>
</evidence>
<dbReference type="InterPro" id="IPR052070">
    <property type="entry name" value="ESCRT-I_UEV_domain"/>
</dbReference>
<dbReference type="Pfam" id="PF09454">
    <property type="entry name" value="Vps23_core"/>
    <property type="match status" value="1"/>
</dbReference>
<comment type="subcellular location">
    <subcellularLocation>
        <location evidence="1">Endosome</location>
    </subcellularLocation>
</comment>
<evidence type="ECO:0000256" key="6">
    <source>
        <dbReference type="ARBA" id="ARBA00023054"/>
    </source>
</evidence>
<dbReference type="InterPro" id="IPR008883">
    <property type="entry name" value="UEV_N"/>
</dbReference>
<feature type="coiled-coil region" evidence="8">
    <location>
        <begin position="135"/>
        <end position="186"/>
    </location>
</feature>
<name>A0A803LFJ7_CHEQI</name>
<dbReference type="GO" id="GO:0015031">
    <property type="term" value="P:protein transport"/>
    <property type="evidence" value="ECO:0007669"/>
    <property type="project" value="UniProtKB-UniRule"/>
</dbReference>
<protein>
    <submittedName>
        <fullName evidence="11">Uncharacterized protein</fullName>
    </submittedName>
</protein>
<evidence type="ECO:0000256" key="8">
    <source>
        <dbReference type="SAM" id="Coils"/>
    </source>
</evidence>
<dbReference type="CDD" id="cd11685">
    <property type="entry name" value="UEV_TSG101-like"/>
    <property type="match status" value="1"/>
</dbReference>
<dbReference type="Pfam" id="PF05743">
    <property type="entry name" value="UEV"/>
    <property type="match status" value="1"/>
</dbReference>
<dbReference type="Gene3D" id="3.10.110.10">
    <property type="entry name" value="Ubiquitin Conjugating Enzyme"/>
    <property type="match status" value="1"/>
</dbReference>